<gene>
    <name evidence="1" type="ORF">ERS137939_01286</name>
</gene>
<comment type="caution">
    <text evidence="1">The sequence shown here is derived from an EMBL/GenBank/DDBJ whole genome shotgun (WGS) entry which is preliminary data.</text>
</comment>
<reference evidence="1 2" key="1">
    <citation type="submission" date="2015-03" db="EMBL/GenBank/DDBJ databases">
        <authorList>
            <consortium name="Pathogen Informatics"/>
            <person name="Murphy D."/>
        </authorList>
    </citation>
    <scope>NUCLEOTIDE SEQUENCE [LARGE SCALE GENOMIC DNA]</scope>
    <source>
        <strain evidence="1 2">IP27818</strain>
    </source>
</reference>
<dbReference type="AlphaFoldDB" id="A0A9P1PTZ6"/>
<name>A0A9P1PTZ6_YEREN</name>
<dbReference type="Proteomes" id="UP000041356">
    <property type="component" value="Unassembled WGS sequence"/>
</dbReference>
<proteinExistence type="predicted"/>
<protein>
    <submittedName>
        <fullName evidence="1">Uncharacterized protein</fullName>
    </submittedName>
</protein>
<organism evidence="1 2">
    <name type="scientific">Yersinia enterocolitica</name>
    <dbReference type="NCBI Taxonomy" id="630"/>
    <lineage>
        <taxon>Bacteria</taxon>
        <taxon>Pseudomonadati</taxon>
        <taxon>Pseudomonadota</taxon>
        <taxon>Gammaproteobacteria</taxon>
        <taxon>Enterobacterales</taxon>
        <taxon>Yersiniaceae</taxon>
        <taxon>Yersinia</taxon>
    </lineage>
</organism>
<evidence type="ECO:0000313" key="2">
    <source>
        <dbReference type="Proteomes" id="UP000041356"/>
    </source>
</evidence>
<sequence>MGSIKPKRGRPAIQYDNSTVRKWLFEHGVLTCADISLWLEDIFVGAGRLCESEAQNTNPISNSVLLSLLISHDVLSTKTVQVSLSRRKLAIDGKMITPRYARYVLACVVSLSKSIVYFVNCKAEYPKENDFHWSNEVRVNG</sequence>
<accession>A0A9P1PTZ6</accession>
<evidence type="ECO:0000313" key="1">
    <source>
        <dbReference type="EMBL" id="CNF34115.1"/>
    </source>
</evidence>
<dbReference type="RefSeq" id="WP_050130421.1">
    <property type="nucleotide sequence ID" value="NZ_CPZF01000002.1"/>
</dbReference>
<dbReference type="EMBL" id="CPZF01000002">
    <property type="protein sequence ID" value="CNF34115.1"/>
    <property type="molecule type" value="Genomic_DNA"/>
</dbReference>